<dbReference type="Proteomes" id="UP000288805">
    <property type="component" value="Unassembled WGS sequence"/>
</dbReference>
<evidence type="ECO:0000256" key="1">
    <source>
        <dbReference type="SAM" id="MobiDB-lite"/>
    </source>
</evidence>
<evidence type="ECO:0000313" key="2">
    <source>
        <dbReference type="EMBL" id="RVW96275.1"/>
    </source>
</evidence>
<protein>
    <recommendedName>
        <fullName evidence="4">Programmed cell death protein 4</fullName>
    </recommendedName>
</protein>
<dbReference type="EMBL" id="QGNW01000108">
    <property type="protein sequence ID" value="RVW96275.1"/>
    <property type="molecule type" value="Genomic_DNA"/>
</dbReference>
<organism evidence="2 3">
    <name type="scientific">Vitis vinifera</name>
    <name type="common">Grape</name>
    <dbReference type="NCBI Taxonomy" id="29760"/>
    <lineage>
        <taxon>Eukaryota</taxon>
        <taxon>Viridiplantae</taxon>
        <taxon>Streptophyta</taxon>
        <taxon>Embryophyta</taxon>
        <taxon>Tracheophyta</taxon>
        <taxon>Spermatophyta</taxon>
        <taxon>Magnoliopsida</taxon>
        <taxon>eudicotyledons</taxon>
        <taxon>Gunneridae</taxon>
        <taxon>Pentapetalae</taxon>
        <taxon>rosids</taxon>
        <taxon>Vitales</taxon>
        <taxon>Vitaceae</taxon>
        <taxon>Viteae</taxon>
        <taxon>Vitis</taxon>
    </lineage>
</organism>
<feature type="region of interest" description="Disordered" evidence="1">
    <location>
        <begin position="1"/>
        <end position="90"/>
    </location>
</feature>
<reference evidence="2 3" key="1">
    <citation type="journal article" date="2018" name="PLoS Genet.">
        <title>Population sequencing reveals clonal diversity and ancestral inbreeding in the grapevine cultivar Chardonnay.</title>
        <authorList>
            <person name="Roach M.J."/>
            <person name="Johnson D.L."/>
            <person name="Bohlmann J."/>
            <person name="van Vuuren H.J."/>
            <person name="Jones S.J."/>
            <person name="Pretorius I.S."/>
            <person name="Schmidt S.A."/>
            <person name="Borneman A.R."/>
        </authorList>
    </citation>
    <scope>NUCLEOTIDE SEQUENCE [LARGE SCALE GENOMIC DNA]</scope>
    <source>
        <strain evidence="3">cv. Chardonnay</strain>
        <tissue evidence="2">Leaf</tissue>
    </source>
</reference>
<proteinExistence type="predicted"/>
<evidence type="ECO:0008006" key="4">
    <source>
        <dbReference type="Google" id="ProtNLM"/>
    </source>
</evidence>
<dbReference type="AlphaFoldDB" id="A0A438IHU7"/>
<sequence length="266" mass="28835">MRNPGKGSKCHAKSGQEVRKDRKSATGMSGSPKKGGHGGKFTWSGDGNSRTEIEFRNGAVDSKDPNFEDPEEIASVSDDGGGGGGGGDDDDDDDDAWHLILINKLFSFSVELPIKFTEKGARGETPTGPSVSNLTSLFANILFIHGLNSILGVLFSWTLNNCGVVNCDDLPVAVLLKSFRFFLNMLPKNRKHPVWSQGHRSSLTRDHISRCLASATSQNGAEEWCRKGCFSITFIFCPMPDPPAVSDNFEGILNVPIIFVKLELMG</sequence>
<feature type="compositionally biased region" description="Basic and acidic residues" evidence="1">
    <location>
        <begin position="49"/>
        <end position="66"/>
    </location>
</feature>
<gene>
    <name evidence="2" type="ORF">CK203_020851</name>
</gene>
<evidence type="ECO:0000313" key="3">
    <source>
        <dbReference type="Proteomes" id="UP000288805"/>
    </source>
</evidence>
<accession>A0A438IHU7</accession>
<comment type="caution">
    <text evidence="2">The sequence shown here is derived from an EMBL/GenBank/DDBJ whole genome shotgun (WGS) entry which is preliminary data.</text>
</comment>
<feature type="compositionally biased region" description="Basic and acidic residues" evidence="1">
    <location>
        <begin position="14"/>
        <end position="24"/>
    </location>
</feature>
<name>A0A438IHU7_VITVI</name>